<dbReference type="Proteomes" id="UP000249123">
    <property type="component" value="Unassembled WGS sequence"/>
</dbReference>
<accession>A0A328JUT1</accession>
<dbReference type="OrthoDB" id="7632559at2"/>
<name>A0A062U0F6_9PROT</name>
<evidence type="ECO:0000313" key="1">
    <source>
        <dbReference type="EMBL" id="RAN33682.1"/>
    </source>
</evidence>
<dbReference type="STRING" id="1280941.HY2_12220"/>
<keyword evidence="2" id="KW-1185">Reference proteome</keyword>
<gene>
    <name evidence="1" type="ORF">HY3_12320</name>
</gene>
<comment type="caution">
    <text evidence="1">The sequence shown here is derived from an EMBL/GenBank/DDBJ whole genome shotgun (WGS) entry which is preliminary data.</text>
</comment>
<accession>A0A062U0F6</accession>
<dbReference type="AlphaFoldDB" id="A0A062U0F6"/>
<organism evidence="1 2">
    <name type="scientific">Hyphomonas pacifica</name>
    <dbReference type="NCBI Taxonomy" id="1280941"/>
    <lineage>
        <taxon>Bacteria</taxon>
        <taxon>Pseudomonadati</taxon>
        <taxon>Pseudomonadota</taxon>
        <taxon>Alphaproteobacteria</taxon>
        <taxon>Hyphomonadales</taxon>
        <taxon>Hyphomonadaceae</taxon>
        <taxon>Hyphomonas</taxon>
    </lineage>
</organism>
<reference evidence="1 2" key="1">
    <citation type="submission" date="2013-04" db="EMBL/GenBank/DDBJ databases">
        <title>Hyphomonas sp. T24B3 Genome Sequencing.</title>
        <authorList>
            <person name="Lai Q."/>
            <person name="Shao Z."/>
        </authorList>
    </citation>
    <scope>NUCLEOTIDE SEQUENCE [LARGE SCALE GENOMIC DNA]</scope>
    <source>
        <strain evidence="1 2">T24B3</strain>
    </source>
</reference>
<dbReference type="EMBL" id="AWFB01000017">
    <property type="protein sequence ID" value="RAN33682.1"/>
    <property type="molecule type" value="Genomic_DNA"/>
</dbReference>
<evidence type="ECO:0000313" key="2">
    <source>
        <dbReference type="Proteomes" id="UP000249123"/>
    </source>
</evidence>
<proteinExistence type="predicted"/>
<sequence>MSAKLLTFQPRPSERPEAMKHQSMQDFTQRHTQVSRVAIDGLLESGDPDDVISMLHRQQSWLAMMQDRLTRG</sequence>
<dbReference type="RefSeq" id="WP_034826132.1">
    <property type="nucleotide sequence ID" value="NZ_AWFA01000017.1"/>
</dbReference>
<protein>
    <submittedName>
        <fullName evidence="1">Uncharacterized protein</fullName>
    </submittedName>
</protein>